<dbReference type="InterPro" id="IPR008880">
    <property type="entry name" value="Trigger_fac_C"/>
</dbReference>
<comment type="similarity">
    <text evidence="2">Belongs to the FKBP-type PPIase family. Tig subfamily.</text>
</comment>
<dbReference type="InterPro" id="IPR008881">
    <property type="entry name" value="Trigger_fac_ribosome-bd_bac"/>
</dbReference>
<dbReference type="Pfam" id="PF05697">
    <property type="entry name" value="Trigger_N"/>
    <property type="match status" value="1"/>
</dbReference>
<keyword evidence="6" id="KW-0413">Isomerase</keyword>
<evidence type="ECO:0000256" key="5">
    <source>
        <dbReference type="ARBA" id="ARBA00023186"/>
    </source>
</evidence>
<dbReference type="EC" id="5.2.1.8" evidence="3"/>
<feature type="compositionally biased region" description="Basic and acidic residues" evidence="7">
    <location>
        <begin position="312"/>
        <end position="337"/>
    </location>
</feature>
<dbReference type="HAMAP" id="MF_00303">
    <property type="entry name" value="Trigger_factor_Tig"/>
    <property type="match status" value="1"/>
</dbReference>
<dbReference type="InterPro" id="IPR027304">
    <property type="entry name" value="Trigger_fact/SurA_dom_sf"/>
</dbReference>
<evidence type="ECO:0000256" key="3">
    <source>
        <dbReference type="ARBA" id="ARBA00013194"/>
    </source>
</evidence>
<dbReference type="GO" id="GO:0044183">
    <property type="term" value="F:protein folding chaperone"/>
    <property type="evidence" value="ECO:0007669"/>
    <property type="project" value="TreeGrafter"/>
</dbReference>
<proteinExistence type="inferred from homology"/>
<dbReference type="Gene3D" id="3.10.50.40">
    <property type="match status" value="1"/>
</dbReference>
<dbReference type="GO" id="GO:0015031">
    <property type="term" value="P:protein transport"/>
    <property type="evidence" value="ECO:0007669"/>
    <property type="project" value="InterPro"/>
</dbReference>
<dbReference type="InterPro" id="IPR036611">
    <property type="entry name" value="Trigger_fac_ribosome-bd_sf"/>
</dbReference>
<feature type="domain" description="Trigger factor ribosome-binding bacterial" evidence="8">
    <location>
        <begin position="26"/>
        <end position="170"/>
    </location>
</feature>
<dbReference type="SUPFAM" id="SSF109998">
    <property type="entry name" value="Triger factor/SurA peptide-binding domain-like"/>
    <property type="match status" value="1"/>
</dbReference>
<dbReference type="GO" id="GO:0051083">
    <property type="term" value="P:'de novo' cotranslational protein folding"/>
    <property type="evidence" value="ECO:0007669"/>
    <property type="project" value="TreeGrafter"/>
</dbReference>
<dbReference type="EMBL" id="JX684077">
    <property type="protein sequence ID" value="AGF92936.1"/>
    <property type="molecule type" value="Genomic_DNA"/>
</dbReference>
<reference evidence="10" key="1">
    <citation type="journal article" date="2013" name="Syst. Appl. Microbiol.">
        <title>New insights into the archaeal diversity of a hypersaline microbial mat obtained by a metagenomic approach.</title>
        <authorList>
            <person name="Lopez-Lopez A."/>
            <person name="Richter M."/>
            <person name="Pena A."/>
            <person name="Tamames J."/>
            <person name="Rossello-Mora R."/>
        </authorList>
    </citation>
    <scope>NUCLEOTIDE SEQUENCE</scope>
</reference>
<dbReference type="EMBL" id="JX684088">
    <property type="protein sequence ID" value="AGF93312.1"/>
    <property type="molecule type" value="Genomic_DNA"/>
</dbReference>
<comment type="catalytic activity">
    <reaction evidence="1">
        <text>[protein]-peptidylproline (omega=180) = [protein]-peptidylproline (omega=0)</text>
        <dbReference type="Rhea" id="RHEA:16237"/>
        <dbReference type="Rhea" id="RHEA-COMP:10747"/>
        <dbReference type="Rhea" id="RHEA-COMP:10748"/>
        <dbReference type="ChEBI" id="CHEBI:83833"/>
        <dbReference type="ChEBI" id="CHEBI:83834"/>
        <dbReference type="EC" id="5.2.1.8"/>
    </reaction>
</comment>
<dbReference type="GO" id="GO:0003755">
    <property type="term" value="F:peptidyl-prolyl cis-trans isomerase activity"/>
    <property type="evidence" value="ECO:0007669"/>
    <property type="project" value="UniProtKB-KW"/>
</dbReference>
<dbReference type="GO" id="GO:0043022">
    <property type="term" value="F:ribosome binding"/>
    <property type="evidence" value="ECO:0007669"/>
    <property type="project" value="TreeGrafter"/>
</dbReference>
<dbReference type="PANTHER" id="PTHR30560">
    <property type="entry name" value="TRIGGER FACTOR CHAPERONE AND PEPTIDYL-PROLYL CIS/TRANS ISOMERASE"/>
    <property type="match status" value="1"/>
</dbReference>
<feature type="domain" description="Trigger factor C-terminal" evidence="9">
    <location>
        <begin position="261"/>
        <end position="419"/>
    </location>
</feature>
<dbReference type="InterPro" id="IPR037041">
    <property type="entry name" value="Trigger_fac_C_sf"/>
</dbReference>
<keyword evidence="5" id="KW-0143">Chaperone</keyword>
<dbReference type="Gene3D" id="3.30.70.1050">
    <property type="entry name" value="Trigger factor ribosome-binding domain"/>
    <property type="match status" value="1"/>
</dbReference>
<evidence type="ECO:0000256" key="6">
    <source>
        <dbReference type="ARBA" id="ARBA00023235"/>
    </source>
</evidence>
<sequence>MQGFQDITIIGLVSTNYSILEVKGLKSTVKERTDSEVRLEVTIESSTVNEKLDEIYNKTVQELDVPGFRKGKVPRSFVKARFGDDVFYEDAQNELVEEYLPEALKENGIDPVSQPETEIVDFERDEDFTFEASVEVMPELELGDYTDVEIEDPGTEEVSEEEIEEKLEEMREENGQLVPKEGEVVEDGDYVLVSDPDGNTQQVNVSEDDPTSDLIGKSVGDQVIIGPNEEEGARLEVEEIKELQLPELDDELAKDLGHDDLQSLRTDIKSNLFEEKEEEREEELKDRVLEDLLESTEFSPPERMIQNMVDERVSETKEQLGSEKYSEILEEQGKTEDEVAQDIEESARKQLKRRMVLNEIARQEEIEMTDEEFENRLEEEAEQQDVNPIKFKNQLKAEDQLESYRESLNQEKVLDFLLEQANLTSEEGKDE</sequence>
<feature type="region of interest" description="Disordered" evidence="7">
    <location>
        <begin position="194"/>
        <end position="217"/>
    </location>
</feature>
<dbReference type="AlphaFoldDB" id="M1P0R6"/>
<organism evidence="10">
    <name type="scientific">uncultured organism</name>
    <dbReference type="NCBI Taxonomy" id="155900"/>
    <lineage>
        <taxon>unclassified sequences</taxon>
        <taxon>environmental samples</taxon>
    </lineage>
</organism>
<accession>M1P0R6</accession>
<evidence type="ECO:0000256" key="4">
    <source>
        <dbReference type="ARBA" id="ARBA00023110"/>
    </source>
</evidence>
<dbReference type="InterPro" id="IPR046357">
    <property type="entry name" value="PPIase_dom_sf"/>
</dbReference>
<dbReference type="GO" id="GO:0043335">
    <property type="term" value="P:protein unfolding"/>
    <property type="evidence" value="ECO:0007669"/>
    <property type="project" value="TreeGrafter"/>
</dbReference>
<dbReference type="Pfam" id="PF05698">
    <property type="entry name" value="Trigger_C"/>
    <property type="match status" value="1"/>
</dbReference>
<evidence type="ECO:0000256" key="2">
    <source>
        <dbReference type="ARBA" id="ARBA00005464"/>
    </source>
</evidence>
<evidence type="ECO:0000313" key="11">
    <source>
        <dbReference type="EMBL" id="AGF93312.1"/>
    </source>
</evidence>
<dbReference type="PANTHER" id="PTHR30560:SF3">
    <property type="entry name" value="TRIGGER FACTOR-LIKE PROTEIN TIG, CHLOROPLASTIC"/>
    <property type="match status" value="1"/>
</dbReference>
<feature type="region of interest" description="Disordered" evidence="7">
    <location>
        <begin position="312"/>
        <end position="340"/>
    </location>
</feature>
<gene>
    <name evidence="11" type="ORF">FLSS-22_0006</name>
    <name evidence="10" type="ORF">FLSS-5_0027</name>
</gene>
<protein>
    <recommendedName>
        <fullName evidence="3">peptidylprolyl isomerase</fullName>
        <ecNumber evidence="3">5.2.1.8</ecNumber>
    </recommendedName>
</protein>
<evidence type="ECO:0000259" key="9">
    <source>
        <dbReference type="Pfam" id="PF05698"/>
    </source>
</evidence>
<evidence type="ECO:0000259" key="8">
    <source>
        <dbReference type="Pfam" id="PF05697"/>
    </source>
</evidence>
<dbReference type="Gene3D" id="1.10.3120.10">
    <property type="entry name" value="Trigger factor, C-terminal domain"/>
    <property type="match status" value="2"/>
</dbReference>
<dbReference type="PIRSF" id="PIRSF003095">
    <property type="entry name" value="Trigger_factor"/>
    <property type="match status" value="1"/>
</dbReference>
<name>M1P0R6_9ZZZZ</name>
<dbReference type="InterPro" id="IPR005215">
    <property type="entry name" value="Trig_fac"/>
</dbReference>
<keyword evidence="4" id="KW-0697">Rotamase</keyword>
<evidence type="ECO:0000313" key="10">
    <source>
        <dbReference type="EMBL" id="AGF92936.1"/>
    </source>
</evidence>
<evidence type="ECO:0000256" key="1">
    <source>
        <dbReference type="ARBA" id="ARBA00000971"/>
    </source>
</evidence>
<dbReference type="SUPFAM" id="SSF102735">
    <property type="entry name" value="Trigger factor ribosome-binding domain"/>
    <property type="match status" value="1"/>
</dbReference>
<evidence type="ECO:0000256" key="7">
    <source>
        <dbReference type="SAM" id="MobiDB-lite"/>
    </source>
</evidence>